<organism evidence="2 3">
    <name type="scientific">Saccharomyces mikatae IFO 1815</name>
    <dbReference type="NCBI Taxonomy" id="226126"/>
    <lineage>
        <taxon>Eukaryota</taxon>
        <taxon>Fungi</taxon>
        <taxon>Dikarya</taxon>
        <taxon>Ascomycota</taxon>
        <taxon>Saccharomycotina</taxon>
        <taxon>Saccharomycetes</taxon>
        <taxon>Saccharomycetales</taxon>
        <taxon>Saccharomycetaceae</taxon>
        <taxon>Saccharomyces</taxon>
    </lineage>
</organism>
<keyword evidence="3" id="KW-1185">Reference proteome</keyword>
<protein>
    <submittedName>
        <fullName evidence="2">Uncharacterized protein</fullName>
    </submittedName>
</protein>
<evidence type="ECO:0000256" key="1">
    <source>
        <dbReference type="SAM" id="MobiDB-lite"/>
    </source>
</evidence>
<accession>A0AA35IY47</accession>
<feature type="compositionally biased region" description="Basic residues" evidence="1">
    <location>
        <begin position="70"/>
        <end position="82"/>
    </location>
</feature>
<sequence>MSTDTMYFNSSRLLPSAGKNKTNNLIKQKTRNSRARGNAANSMNDNSYITDIPPPQTLPNGEKPNFGHSSNKRLSFHQKKHSSPSSTSSTTSLGKKNRQHNKETPRQGNKDETRLPSQNLKNLLLNQKKAPHNSYGIIPMNSSGNGKKISHSYAGSTFATNGPREAKELPKPSFL</sequence>
<feature type="compositionally biased region" description="Low complexity" evidence="1">
    <location>
        <begin position="83"/>
        <end position="92"/>
    </location>
</feature>
<dbReference type="GeneID" id="80918284"/>
<dbReference type="AlphaFoldDB" id="A0AA35IY47"/>
<proteinExistence type="predicted"/>
<gene>
    <name evidence="2" type="primary">SMKI07G0400</name>
    <name evidence="2" type="ORF">SMKI_07G0400</name>
</gene>
<name>A0AA35IY47_SACMI</name>
<evidence type="ECO:0000313" key="3">
    <source>
        <dbReference type="Proteomes" id="UP001161438"/>
    </source>
</evidence>
<feature type="compositionally biased region" description="Polar residues" evidence="1">
    <location>
        <begin position="39"/>
        <end position="49"/>
    </location>
</feature>
<feature type="region of interest" description="Disordered" evidence="1">
    <location>
        <begin position="1"/>
        <end position="118"/>
    </location>
</feature>
<feature type="compositionally biased region" description="Basic and acidic residues" evidence="1">
    <location>
        <begin position="100"/>
        <end position="114"/>
    </location>
</feature>
<evidence type="ECO:0000313" key="2">
    <source>
        <dbReference type="EMBL" id="CAI4039073.1"/>
    </source>
</evidence>
<feature type="compositionally biased region" description="Polar residues" evidence="1">
    <location>
        <begin position="1"/>
        <end position="27"/>
    </location>
</feature>
<dbReference type="Proteomes" id="UP001161438">
    <property type="component" value="Chromosome 7"/>
</dbReference>
<dbReference type="RefSeq" id="XP_056082188.1">
    <property type="nucleotide sequence ID" value="XM_056222504.1"/>
</dbReference>
<feature type="compositionally biased region" description="Basic and acidic residues" evidence="1">
    <location>
        <begin position="164"/>
        <end position="175"/>
    </location>
</feature>
<reference evidence="2" key="1">
    <citation type="submission" date="2022-10" db="EMBL/GenBank/DDBJ databases">
        <authorList>
            <person name="Byrne P K."/>
        </authorList>
    </citation>
    <scope>NUCLEOTIDE SEQUENCE</scope>
    <source>
        <strain evidence="2">IFO1815</strain>
    </source>
</reference>
<feature type="region of interest" description="Disordered" evidence="1">
    <location>
        <begin position="154"/>
        <end position="175"/>
    </location>
</feature>
<dbReference type="EMBL" id="OX365763">
    <property type="protein sequence ID" value="CAI4039073.1"/>
    <property type="molecule type" value="Genomic_DNA"/>
</dbReference>